<gene>
    <name evidence="1" type="ORF">TRAPUB_9643</name>
</gene>
<comment type="caution">
    <text evidence="1">The sequence shown here is derived from an EMBL/GenBank/DDBJ whole genome shotgun (WGS) entry which is preliminary data.</text>
</comment>
<dbReference type="AlphaFoldDB" id="A0A1M2W1W1"/>
<name>A0A1M2W1W1_TRAPU</name>
<dbReference type="EMBL" id="MNAD01000360">
    <property type="protein sequence ID" value="OJT13796.1"/>
    <property type="molecule type" value="Genomic_DNA"/>
</dbReference>
<accession>A0A1M2W1W1</accession>
<evidence type="ECO:0000313" key="2">
    <source>
        <dbReference type="Proteomes" id="UP000184267"/>
    </source>
</evidence>
<reference evidence="1 2" key="1">
    <citation type="submission" date="2016-10" db="EMBL/GenBank/DDBJ databases">
        <title>Genome sequence of the basidiomycete white-rot fungus Trametes pubescens.</title>
        <authorList>
            <person name="Makela M.R."/>
            <person name="Granchi Z."/>
            <person name="Peng M."/>
            <person name="De Vries R.P."/>
            <person name="Grigoriev I."/>
            <person name="Riley R."/>
            <person name="Hilden K."/>
        </authorList>
    </citation>
    <scope>NUCLEOTIDE SEQUENCE [LARGE SCALE GENOMIC DNA]</scope>
    <source>
        <strain evidence="1 2">FBCC735</strain>
    </source>
</reference>
<organism evidence="1 2">
    <name type="scientific">Trametes pubescens</name>
    <name type="common">White-rot fungus</name>
    <dbReference type="NCBI Taxonomy" id="154538"/>
    <lineage>
        <taxon>Eukaryota</taxon>
        <taxon>Fungi</taxon>
        <taxon>Dikarya</taxon>
        <taxon>Basidiomycota</taxon>
        <taxon>Agaricomycotina</taxon>
        <taxon>Agaricomycetes</taxon>
        <taxon>Polyporales</taxon>
        <taxon>Polyporaceae</taxon>
        <taxon>Trametes</taxon>
    </lineage>
</organism>
<keyword evidence="2" id="KW-1185">Reference proteome</keyword>
<sequence>MIFYKLFVRGEPRRHEEANTAAKRHTTKVPIIKHKLTLGDMATREQSDHMLPTVRNP</sequence>
<protein>
    <submittedName>
        <fullName evidence="1">Uncharacterized protein</fullName>
    </submittedName>
</protein>
<evidence type="ECO:0000313" key="1">
    <source>
        <dbReference type="EMBL" id="OJT13796.1"/>
    </source>
</evidence>
<dbReference type="Proteomes" id="UP000184267">
    <property type="component" value="Unassembled WGS sequence"/>
</dbReference>
<proteinExistence type="predicted"/>